<protein>
    <submittedName>
        <fullName evidence="1">Uncharacterized protein</fullName>
    </submittedName>
</protein>
<keyword evidence="2" id="KW-1185">Reference proteome</keyword>
<gene>
    <name evidence="1" type="ORF">Sdiek1_2006</name>
</gene>
<reference evidence="2" key="1">
    <citation type="submission" date="2017-05" db="EMBL/GenBank/DDBJ databases">
        <title>Dechlorination kinetics govern the competition between two new strains of the genus Sulfurospirillum.</title>
        <authorList>
            <person name="Buttet G.F."/>
            <person name="Murray A.M."/>
            <person name="Goris T."/>
            <person name="Burion M."/>
            <person name="Lin B."/>
            <person name="Rolle M."/>
            <person name="Maillard J."/>
        </authorList>
    </citation>
    <scope>NUCLEOTIDE SEQUENCE [LARGE SCALE GENOMIC DNA]</scope>
    <source>
        <strain evidence="2">SL2-1</strain>
    </source>
</reference>
<dbReference type="Proteomes" id="UP000196005">
    <property type="component" value="Chromosome"/>
</dbReference>
<proteinExistence type="predicted"/>
<dbReference type="RefSeq" id="WP_087438957.1">
    <property type="nucleotide sequence ID" value="NZ_CP021416.1"/>
</dbReference>
<accession>A0A1Y0HPA1</accession>
<organism evidence="1 2">
    <name type="scientific">Sulfurospirillum diekertiae</name>
    <dbReference type="NCBI Taxonomy" id="1854492"/>
    <lineage>
        <taxon>Bacteria</taxon>
        <taxon>Pseudomonadati</taxon>
        <taxon>Campylobacterota</taxon>
        <taxon>Epsilonproteobacteria</taxon>
        <taxon>Campylobacterales</taxon>
        <taxon>Sulfurospirillaceae</taxon>
        <taxon>Sulfurospirillum</taxon>
    </lineage>
</organism>
<dbReference type="KEGG" id="suls:Sdiek1_2006"/>
<dbReference type="AlphaFoldDB" id="A0A1Y0HPA1"/>
<evidence type="ECO:0000313" key="1">
    <source>
        <dbReference type="EMBL" id="ARU49165.1"/>
    </source>
</evidence>
<sequence length="100" mass="11794">MLEELKKERSGIEYKEKAFPESEMNGISSLGKQLALYATKYGNVTMKYFDESKNKLTKFILRDQPIESNIKNPENEHLFTDVFMRDEIQKALDQAWKKKE</sequence>
<evidence type="ECO:0000313" key="2">
    <source>
        <dbReference type="Proteomes" id="UP000196005"/>
    </source>
</evidence>
<name>A0A1Y0HPA1_9BACT</name>
<dbReference type="EMBL" id="CP021416">
    <property type="protein sequence ID" value="ARU49165.1"/>
    <property type="molecule type" value="Genomic_DNA"/>
</dbReference>